<evidence type="ECO:0000313" key="2">
    <source>
        <dbReference type="EMBL" id="CAF9925946.1"/>
    </source>
</evidence>
<sequence>MSSSQSTTPCQPSIEETNTYLLIIVRILAAAGLSYLLRDLYQLIKRPLLSPRSPPGRPNAIAEENIGLDLDDTASATRASLDLDFGSYDEMDLGIRMPEPAYYPRGRW</sequence>
<evidence type="ECO:0000256" key="1">
    <source>
        <dbReference type="SAM" id="Phobius"/>
    </source>
</evidence>
<dbReference type="OrthoDB" id="5328028at2759"/>
<feature type="transmembrane region" description="Helical" evidence="1">
    <location>
        <begin position="20"/>
        <end position="37"/>
    </location>
</feature>
<comment type="caution">
    <text evidence="2">The sequence shown here is derived from an EMBL/GenBank/DDBJ whole genome shotgun (WGS) entry which is preliminary data.</text>
</comment>
<name>A0A8H3FHA3_9LECA</name>
<protein>
    <submittedName>
        <fullName evidence="2">Uncharacterized protein</fullName>
    </submittedName>
</protein>
<accession>A0A8H3FHA3</accession>
<dbReference type="AlphaFoldDB" id="A0A8H3FHA3"/>
<keyword evidence="1" id="KW-0812">Transmembrane</keyword>
<gene>
    <name evidence="2" type="ORF">IMSHALPRED_006829</name>
</gene>
<organism evidence="2 3">
    <name type="scientific">Imshaugia aleurites</name>
    <dbReference type="NCBI Taxonomy" id="172621"/>
    <lineage>
        <taxon>Eukaryota</taxon>
        <taxon>Fungi</taxon>
        <taxon>Dikarya</taxon>
        <taxon>Ascomycota</taxon>
        <taxon>Pezizomycotina</taxon>
        <taxon>Lecanoromycetes</taxon>
        <taxon>OSLEUM clade</taxon>
        <taxon>Lecanoromycetidae</taxon>
        <taxon>Lecanorales</taxon>
        <taxon>Lecanorineae</taxon>
        <taxon>Parmeliaceae</taxon>
        <taxon>Imshaugia</taxon>
    </lineage>
</organism>
<evidence type="ECO:0000313" key="3">
    <source>
        <dbReference type="Proteomes" id="UP000664534"/>
    </source>
</evidence>
<reference evidence="2" key="1">
    <citation type="submission" date="2021-03" db="EMBL/GenBank/DDBJ databases">
        <authorList>
            <person name="Tagirdzhanova G."/>
        </authorList>
    </citation>
    <scope>NUCLEOTIDE SEQUENCE</scope>
</reference>
<dbReference type="EMBL" id="CAJPDT010000041">
    <property type="protein sequence ID" value="CAF9925946.1"/>
    <property type="molecule type" value="Genomic_DNA"/>
</dbReference>
<keyword evidence="1" id="KW-1133">Transmembrane helix</keyword>
<keyword evidence="1" id="KW-0472">Membrane</keyword>
<proteinExistence type="predicted"/>
<keyword evidence="3" id="KW-1185">Reference proteome</keyword>
<dbReference type="Proteomes" id="UP000664534">
    <property type="component" value="Unassembled WGS sequence"/>
</dbReference>